<feature type="signal peptide" evidence="1">
    <location>
        <begin position="1"/>
        <end position="50"/>
    </location>
</feature>
<accession>A0ABY3X908</accession>
<reference evidence="3 4" key="1">
    <citation type="submission" date="2022-03" db="EMBL/GenBank/DDBJ databases">
        <title>Complete genome sequence of Lysobacter capsici VKM B-2533 and Lysobacter gummosus 10.1.1, promising sources of lytic agents.</title>
        <authorList>
            <person name="Tarlachkov S.V."/>
            <person name="Kudryakova I.V."/>
            <person name="Afoshin A.S."/>
            <person name="Leontyevskaya E.A."/>
            <person name="Leontyevskaya N.V."/>
        </authorList>
    </citation>
    <scope>NUCLEOTIDE SEQUENCE [LARGE SCALE GENOMIC DNA]</scope>
    <source>
        <strain evidence="3 4">10.1.1</strain>
    </source>
</reference>
<dbReference type="InterPro" id="IPR050855">
    <property type="entry name" value="NDM-1-like"/>
</dbReference>
<dbReference type="InterPro" id="IPR001279">
    <property type="entry name" value="Metallo-B-lactamas"/>
</dbReference>
<dbReference type="SUPFAM" id="SSF56281">
    <property type="entry name" value="Metallo-hydrolase/oxidoreductase"/>
    <property type="match status" value="1"/>
</dbReference>
<keyword evidence="1" id="KW-0732">Signal</keyword>
<dbReference type="EMBL" id="CP093547">
    <property type="protein sequence ID" value="UNP29084.1"/>
    <property type="molecule type" value="Genomic_DNA"/>
</dbReference>
<evidence type="ECO:0000256" key="1">
    <source>
        <dbReference type="SAM" id="SignalP"/>
    </source>
</evidence>
<dbReference type="PANTHER" id="PTHR42951">
    <property type="entry name" value="METALLO-BETA-LACTAMASE DOMAIN-CONTAINING"/>
    <property type="match status" value="1"/>
</dbReference>
<proteinExistence type="predicted"/>
<feature type="chain" id="PRO_5046682097" evidence="1">
    <location>
        <begin position="51"/>
        <end position="311"/>
    </location>
</feature>
<dbReference type="SMART" id="SM00849">
    <property type="entry name" value="Lactamase_B"/>
    <property type="match status" value="1"/>
</dbReference>
<organism evidence="3 4">
    <name type="scientific">Lysobacter gummosus</name>
    <dbReference type="NCBI Taxonomy" id="262324"/>
    <lineage>
        <taxon>Bacteria</taxon>
        <taxon>Pseudomonadati</taxon>
        <taxon>Pseudomonadota</taxon>
        <taxon>Gammaproteobacteria</taxon>
        <taxon>Lysobacterales</taxon>
        <taxon>Lysobacteraceae</taxon>
        <taxon>Lysobacter</taxon>
    </lineage>
</organism>
<keyword evidence="4" id="KW-1185">Reference proteome</keyword>
<dbReference type="PANTHER" id="PTHR42951:SF20">
    <property type="entry name" value="BETA LACTAMASE"/>
    <property type="match status" value="1"/>
</dbReference>
<gene>
    <name evidence="3" type="ORF">MOV92_21865</name>
</gene>
<sequence>MALVRTQGLTILSPGDPRLRTMRCNNPLVRLLTLAAMVLSLGAISPAAQAHPAYQTTQVAPGLYSFGAGMAFNAFMITDDGVIVMDSFDKEFAEASLQAIRQLTDKPIRYLVYSHNHYDHISGGEVFKAQGATVLSHEAAANWLKSHPSPDVVMPDKTWSGSRYELKLGHGAINLLYFGANHGEGMTVFQFPHEHAIYTVDLVVPKRVGFAYMPDFSPREWERTLAEMGKLDFDQVMYAHNAAVGPRASVAEQLDYLRDLRAAILAELNKGTPFMKIPNTVKLPKYEKWDGYEEWLPMNAWRILLEIAMGV</sequence>
<dbReference type="InterPro" id="IPR036866">
    <property type="entry name" value="RibonucZ/Hydroxyglut_hydro"/>
</dbReference>
<evidence type="ECO:0000313" key="4">
    <source>
        <dbReference type="Proteomes" id="UP000829194"/>
    </source>
</evidence>
<dbReference type="Pfam" id="PF00753">
    <property type="entry name" value="Lactamase_B"/>
    <property type="match status" value="1"/>
</dbReference>
<protein>
    <submittedName>
        <fullName evidence="3">MBL fold metallo-hydrolase</fullName>
    </submittedName>
</protein>
<dbReference type="RefSeq" id="WP_083512729.1">
    <property type="nucleotide sequence ID" value="NZ_CP011131.1"/>
</dbReference>
<evidence type="ECO:0000313" key="3">
    <source>
        <dbReference type="EMBL" id="UNP29084.1"/>
    </source>
</evidence>
<dbReference type="Gene3D" id="3.60.15.10">
    <property type="entry name" value="Ribonuclease Z/Hydroxyacylglutathione hydrolase-like"/>
    <property type="match status" value="1"/>
</dbReference>
<feature type="domain" description="Metallo-beta-lactamase" evidence="2">
    <location>
        <begin position="71"/>
        <end position="240"/>
    </location>
</feature>
<dbReference type="CDD" id="cd16276">
    <property type="entry name" value="metallo-hydrolase-like_MBL-fold"/>
    <property type="match status" value="1"/>
</dbReference>
<evidence type="ECO:0000259" key="2">
    <source>
        <dbReference type="SMART" id="SM00849"/>
    </source>
</evidence>
<name>A0ABY3X908_9GAMM</name>
<dbReference type="Proteomes" id="UP000829194">
    <property type="component" value="Chromosome"/>
</dbReference>